<dbReference type="EMBL" id="FTMI01000001">
    <property type="protein sequence ID" value="SIP95592.1"/>
    <property type="molecule type" value="Genomic_DNA"/>
</dbReference>
<evidence type="ECO:0000313" key="2">
    <source>
        <dbReference type="EMBL" id="SIP95592.1"/>
    </source>
</evidence>
<evidence type="ECO:0000313" key="3">
    <source>
        <dbReference type="Proteomes" id="UP000186235"/>
    </source>
</evidence>
<feature type="transmembrane region" description="Helical" evidence="1">
    <location>
        <begin position="45"/>
        <end position="64"/>
    </location>
</feature>
<feature type="transmembrane region" description="Helical" evidence="1">
    <location>
        <begin position="134"/>
        <end position="153"/>
    </location>
</feature>
<organism evidence="2 3">
    <name type="scientific">Cellulosimicrobium aquatile</name>
    <dbReference type="NCBI Taxonomy" id="1612203"/>
    <lineage>
        <taxon>Bacteria</taxon>
        <taxon>Bacillati</taxon>
        <taxon>Actinomycetota</taxon>
        <taxon>Actinomycetes</taxon>
        <taxon>Micrococcales</taxon>
        <taxon>Promicromonosporaceae</taxon>
        <taxon>Cellulosimicrobium</taxon>
    </lineage>
</organism>
<dbReference type="InterPro" id="IPR052712">
    <property type="entry name" value="Acid_resist_chaperone_HdeD"/>
</dbReference>
<proteinExistence type="predicted"/>
<keyword evidence="1" id="KW-0812">Transmembrane</keyword>
<name>A0A1N6NUE8_9MICO</name>
<keyword evidence="1" id="KW-1133">Transmembrane helix</keyword>
<dbReference type="Proteomes" id="UP000186235">
    <property type="component" value="Unassembled WGS sequence"/>
</dbReference>
<feature type="transmembrane region" description="Helical" evidence="1">
    <location>
        <begin position="159"/>
        <end position="180"/>
    </location>
</feature>
<sequence>MTIQDPILTAFSRTAKQVWYWPVIRGVLAILFGIIALAWPDKTAAVVIWVIGIFAVVDGIVEIVEGVRRRGTGSGTALLVTMGVLSLAVGVVLLVWPGKTAIVLTWIVGFWAVVYGLFQTVASLDLRKVPGSGWGWGVVAGLLGIVFGLLVLFNVNAGLVSIVWLLALFAIVWGVMLIAFGIQIRSLGRQAGRAATPGTY</sequence>
<dbReference type="PANTHER" id="PTHR34989">
    <property type="entry name" value="PROTEIN HDED"/>
    <property type="match status" value="1"/>
</dbReference>
<dbReference type="Pfam" id="PF03729">
    <property type="entry name" value="DUF308"/>
    <property type="match status" value="2"/>
</dbReference>
<feature type="transmembrane region" description="Helical" evidence="1">
    <location>
        <begin position="102"/>
        <end position="122"/>
    </location>
</feature>
<dbReference type="RefSeq" id="WP_061267059.1">
    <property type="nucleotide sequence ID" value="NZ_FTMI01000001.1"/>
</dbReference>
<dbReference type="GeneID" id="95684189"/>
<gene>
    <name evidence="2" type="ORF">SAMN05518682_0730</name>
</gene>
<feature type="transmembrane region" description="Helical" evidence="1">
    <location>
        <begin position="18"/>
        <end position="39"/>
    </location>
</feature>
<keyword evidence="1" id="KW-0472">Membrane</keyword>
<accession>A0A1N6NUE8</accession>
<reference evidence="3" key="1">
    <citation type="submission" date="2017-01" db="EMBL/GenBank/DDBJ databases">
        <authorList>
            <person name="Varghese N."/>
            <person name="Submissions S."/>
        </authorList>
    </citation>
    <scope>NUCLEOTIDE SEQUENCE [LARGE SCALE GENOMIC DNA]</scope>
    <source>
        <strain evidence="3">3bp</strain>
    </source>
</reference>
<dbReference type="AlphaFoldDB" id="A0A1N6NUE8"/>
<protein>
    <submittedName>
        <fullName evidence="2">Uncharacterized membrane protein HdeD, DUF308 family</fullName>
    </submittedName>
</protein>
<evidence type="ECO:0000256" key="1">
    <source>
        <dbReference type="SAM" id="Phobius"/>
    </source>
</evidence>
<keyword evidence="3" id="KW-1185">Reference proteome</keyword>
<dbReference type="GO" id="GO:0005886">
    <property type="term" value="C:plasma membrane"/>
    <property type="evidence" value="ECO:0007669"/>
    <property type="project" value="TreeGrafter"/>
</dbReference>
<dbReference type="PANTHER" id="PTHR34989:SF1">
    <property type="entry name" value="PROTEIN HDED"/>
    <property type="match status" value="1"/>
</dbReference>
<feature type="transmembrane region" description="Helical" evidence="1">
    <location>
        <begin position="76"/>
        <end position="96"/>
    </location>
</feature>
<dbReference type="InterPro" id="IPR005325">
    <property type="entry name" value="DUF308_memb"/>
</dbReference>